<comment type="caution">
    <text evidence="1">The sequence shown here is derived from an EMBL/GenBank/DDBJ whole genome shotgun (WGS) entry which is preliminary data.</text>
</comment>
<gene>
    <name evidence="1" type="ORF">RV045_08170</name>
</gene>
<name>A0ACC6P2G5_9BURK</name>
<evidence type="ECO:0000313" key="1">
    <source>
        <dbReference type="EMBL" id="MEJ7138405.1"/>
    </source>
</evidence>
<organism evidence="1 2">
    <name type="scientific">Amphibiibacter pelophylacis</name>
    <dbReference type="NCBI Taxonomy" id="1799477"/>
    <lineage>
        <taxon>Bacteria</taxon>
        <taxon>Pseudomonadati</taxon>
        <taxon>Pseudomonadota</taxon>
        <taxon>Betaproteobacteria</taxon>
        <taxon>Burkholderiales</taxon>
        <taxon>Sphaerotilaceae</taxon>
        <taxon>Amphibiibacter</taxon>
    </lineage>
</organism>
<protein>
    <submittedName>
        <fullName evidence="1">Response regulator</fullName>
    </submittedName>
</protein>
<dbReference type="Proteomes" id="UP001364695">
    <property type="component" value="Unassembled WGS sequence"/>
</dbReference>
<reference evidence="1" key="1">
    <citation type="submission" date="2023-10" db="EMBL/GenBank/DDBJ databases">
        <title>Amphibacter perezi, gen. nov., sp. nov. a novel taxa of the family Comamonadaceae, class Betaproteobacteria isolated from the skin microbiota of Pelophylax perezi from different populations.</title>
        <authorList>
            <person name="Costa S."/>
            <person name="Proenca D.N."/>
            <person name="Lopes I."/>
            <person name="Morais P.V."/>
        </authorList>
    </citation>
    <scope>NUCLEOTIDE SEQUENCE</scope>
    <source>
        <strain evidence="1">SL12-8</strain>
    </source>
</reference>
<evidence type="ECO:0000313" key="2">
    <source>
        <dbReference type="Proteomes" id="UP001364695"/>
    </source>
</evidence>
<proteinExistence type="predicted"/>
<dbReference type="EMBL" id="JAWDIE010000010">
    <property type="protein sequence ID" value="MEJ7138405.1"/>
    <property type="molecule type" value="Genomic_DNA"/>
</dbReference>
<sequence>MAKTIMIVDDSATIRHRVAGTLRQAGYEVLEGCDGQDALERLDALDGQKIHLIVSDLNMPRLDGIGLLKAVRTLAHYRFTPVIMLTTVSEEDKQREGREAGARAWLLKPFDGTSLLNAVHQLVLP</sequence>
<accession>A0ACC6P2G5</accession>
<keyword evidence="2" id="KW-1185">Reference proteome</keyword>